<gene>
    <name evidence="5" type="ORF">ABUE30_12340</name>
</gene>
<evidence type="ECO:0000313" key="6">
    <source>
        <dbReference type="Proteomes" id="UP001629953"/>
    </source>
</evidence>
<dbReference type="InterPro" id="IPR002421">
    <property type="entry name" value="5-3_exonuclease"/>
</dbReference>
<dbReference type="SUPFAM" id="SSF88723">
    <property type="entry name" value="PIN domain-like"/>
    <property type="match status" value="1"/>
</dbReference>
<keyword evidence="2" id="KW-0378">Hydrolase</keyword>
<dbReference type="CDD" id="cd09859">
    <property type="entry name" value="PIN_53EXO"/>
    <property type="match status" value="1"/>
</dbReference>
<dbReference type="InterPro" id="IPR020046">
    <property type="entry name" value="5-3_exonucl_a-hlix_arch_N"/>
</dbReference>
<dbReference type="InterPro" id="IPR038969">
    <property type="entry name" value="FEN"/>
</dbReference>
<dbReference type="PANTHER" id="PTHR42646:SF2">
    <property type="entry name" value="5'-3' EXONUCLEASE FAMILY PROTEIN"/>
    <property type="match status" value="1"/>
</dbReference>
<keyword evidence="3" id="KW-0238">DNA-binding</keyword>
<dbReference type="PANTHER" id="PTHR42646">
    <property type="entry name" value="FLAP ENDONUCLEASE XNI"/>
    <property type="match status" value="1"/>
</dbReference>
<dbReference type="RefSeq" id="WP_408624083.1">
    <property type="nucleotide sequence ID" value="NZ_JBEQCT010000005.1"/>
</dbReference>
<dbReference type="EMBL" id="JBEQCT010000005">
    <property type="protein sequence ID" value="MFM2485833.1"/>
    <property type="molecule type" value="Genomic_DNA"/>
</dbReference>
<evidence type="ECO:0000256" key="3">
    <source>
        <dbReference type="ARBA" id="ARBA00023125"/>
    </source>
</evidence>
<dbReference type="InterPro" id="IPR020045">
    <property type="entry name" value="DNA_polI_H3TH"/>
</dbReference>
<dbReference type="InterPro" id="IPR036279">
    <property type="entry name" value="5-3_exonuclease_C_sf"/>
</dbReference>
<dbReference type="SMART" id="SM00475">
    <property type="entry name" value="53EXOc"/>
    <property type="match status" value="1"/>
</dbReference>
<protein>
    <submittedName>
        <fullName evidence="5">5'-3' exonuclease H3TH domain-containing protein</fullName>
    </submittedName>
</protein>
<dbReference type="InterPro" id="IPR029060">
    <property type="entry name" value="PIN-like_dom_sf"/>
</dbReference>
<dbReference type="Pfam" id="PF02739">
    <property type="entry name" value="5_3_exonuc_N"/>
    <property type="match status" value="1"/>
</dbReference>
<reference evidence="5 6" key="1">
    <citation type="journal article" date="2013" name="Int. J. Syst. Evol. Microbiol.">
        <title>Celerinatantimonas yamalensis sp. nov., a cold-adapted diazotrophic bacterium from a cold permafrost brine.</title>
        <authorList>
            <person name="Shcherbakova V."/>
            <person name="Chuvilskaya N."/>
            <person name="Rivkina E."/>
            <person name="Demidov N."/>
            <person name="Uchaeva V."/>
            <person name="Suetin S."/>
            <person name="Suzina N."/>
            <person name="Gilichinsky D."/>
        </authorList>
    </citation>
    <scope>NUCLEOTIDE SEQUENCE [LARGE SCALE GENOMIC DNA]</scope>
    <source>
        <strain evidence="5 6">C7</strain>
    </source>
</reference>
<dbReference type="GO" id="GO:0004527">
    <property type="term" value="F:exonuclease activity"/>
    <property type="evidence" value="ECO:0007669"/>
    <property type="project" value="UniProtKB-KW"/>
</dbReference>
<accession>A0ABW9G896</accession>
<evidence type="ECO:0000259" key="4">
    <source>
        <dbReference type="SMART" id="SM00475"/>
    </source>
</evidence>
<evidence type="ECO:0000256" key="2">
    <source>
        <dbReference type="ARBA" id="ARBA00022801"/>
    </source>
</evidence>
<dbReference type="CDD" id="cd09898">
    <property type="entry name" value="H3TH_53EXO"/>
    <property type="match status" value="1"/>
</dbReference>
<feature type="domain" description="5'-3' exonuclease" evidence="4">
    <location>
        <begin position="4"/>
        <end position="259"/>
    </location>
</feature>
<keyword evidence="1" id="KW-0540">Nuclease</keyword>
<dbReference type="Gene3D" id="3.40.50.1010">
    <property type="entry name" value="5'-nuclease"/>
    <property type="match status" value="1"/>
</dbReference>
<proteinExistence type="predicted"/>
<dbReference type="SUPFAM" id="SSF47807">
    <property type="entry name" value="5' to 3' exonuclease, C-terminal subdomain"/>
    <property type="match status" value="1"/>
</dbReference>
<comment type="caution">
    <text evidence="5">The sequence shown here is derived from an EMBL/GenBank/DDBJ whole genome shotgun (WGS) entry which is preliminary data.</text>
</comment>
<dbReference type="Gene3D" id="1.10.150.20">
    <property type="entry name" value="5' to 3' exonuclease, C-terminal subdomain"/>
    <property type="match status" value="1"/>
</dbReference>
<keyword evidence="5" id="KW-0269">Exonuclease</keyword>
<dbReference type="Proteomes" id="UP001629953">
    <property type="component" value="Unassembled WGS sequence"/>
</dbReference>
<sequence>MTANQLLIIDALNLIRRFDAISQKQHQQPEARFQATLSSTLSAIEKLIKRFIPSHIVAVFDQAGPDWRNTLYSDYKANRQPMPTYLADGLATIQDSLLTQGIDSLLNPAIQADDLIATIASKATEHHLPTVIVSTDHGFWQLLGESQLTIYNYFNKVLITPDSVLQRYQVNCRQLVDYWALTGSSSVNLKGVPGIGAKTAAQLIGQYGSLNALLQCAKGENTRVDKVLAHQDDAKLTAKLMQLLTDLPLGFNLKQLRYHSGK</sequence>
<organism evidence="5 6">
    <name type="scientific">Celerinatantimonas yamalensis</name>
    <dbReference type="NCBI Taxonomy" id="559956"/>
    <lineage>
        <taxon>Bacteria</taxon>
        <taxon>Pseudomonadati</taxon>
        <taxon>Pseudomonadota</taxon>
        <taxon>Gammaproteobacteria</taxon>
        <taxon>Celerinatantimonadaceae</taxon>
        <taxon>Celerinatantimonas</taxon>
    </lineage>
</organism>
<name>A0ABW9G896_9GAMM</name>
<keyword evidence="6" id="KW-1185">Reference proteome</keyword>
<dbReference type="SMART" id="SM00279">
    <property type="entry name" value="HhH2"/>
    <property type="match status" value="1"/>
</dbReference>
<dbReference type="Pfam" id="PF01367">
    <property type="entry name" value="5_3_exonuc"/>
    <property type="match status" value="1"/>
</dbReference>
<evidence type="ECO:0000313" key="5">
    <source>
        <dbReference type="EMBL" id="MFM2485833.1"/>
    </source>
</evidence>
<evidence type="ECO:0000256" key="1">
    <source>
        <dbReference type="ARBA" id="ARBA00022722"/>
    </source>
</evidence>
<dbReference type="InterPro" id="IPR008918">
    <property type="entry name" value="HhH2"/>
</dbReference>